<proteinExistence type="predicted"/>
<feature type="coiled-coil region" evidence="1">
    <location>
        <begin position="18"/>
        <end position="57"/>
    </location>
</feature>
<evidence type="ECO:0000313" key="2">
    <source>
        <dbReference type="EMBL" id="MDZ5473262.1"/>
    </source>
</evidence>
<organism evidence="2 3">
    <name type="scientific">Robertmurraya mangrovi</name>
    <dbReference type="NCBI Taxonomy" id="3098077"/>
    <lineage>
        <taxon>Bacteria</taxon>
        <taxon>Bacillati</taxon>
        <taxon>Bacillota</taxon>
        <taxon>Bacilli</taxon>
        <taxon>Bacillales</taxon>
        <taxon>Bacillaceae</taxon>
        <taxon>Robertmurraya</taxon>
    </lineage>
</organism>
<accession>A0ABU5J1G9</accession>
<dbReference type="EMBL" id="JAXOFX010000012">
    <property type="protein sequence ID" value="MDZ5473262.1"/>
    <property type="molecule type" value="Genomic_DNA"/>
</dbReference>
<evidence type="ECO:0000313" key="3">
    <source>
        <dbReference type="Proteomes" id="UP001290455"/>
    </source>
</evidence>
<evidence type="ECO:0000256" key="1">
    <source>
        <dbReference type="SAM" id="Coils"/>
    </source>
</evidence>
<protein>
    <submittedName>
        <fullName evidence="2">Uncharacterized protein</fullName>
    </submittedName>
</protein>
<sequence>MHYNLENVSPIGGVMMAIQDIRKLAHEMIDKLEEKELEEVINKMRHMNNKVNKMANECGFPLVEPTVEEVDAIKKAKYEFENGESYTHEDVFGEDVYV</sequence>
<name>A0ABU5J1G9_9BACI</name>
<keyword evidence="3" id="KW-1185">Reference proteome</keyword>
<comment type="caution">
    <text evidence="2">The sequence shown here is derived from an EMBL/GenBank/DDBJ whole genome shotgun (WGS) entry which is preliminary data.</text>
</comment>
<dbReference type="Proteomes" id="UP001290455">
    <property type="component" value="Unassembled WGS sequence"/>
</dbReference>
<keyword evidence="1" id="KW-0175">Coiled coil</keyword>
<reference evidence="2 3" key="1">
    <citation type="submission" date="2023-11" db="EMBL/GenBank/DDBJ databases">
        <title>Bacillus jintuensis, isolated from a mudflat on the Beibu Gulf coast.</title>
        <authorList>
            <person name="Li M."/>
        </authorList>
    </citation>
    <scope>NUCLEOTIDE SEQUENCE [LARGE SCALE GENOMIC DNA]</scope>
    <source>
        <strain evidence="2 3">31A1R</strain>
    </source>
</reference>
<gene>
    <name evidence="2" type="ORF">SM124_16210</name>
</gene>